<dbReference type="PANTHER" id="PTHR10885">
    <property type="entry name" value="ISOPENTENYL-DIPHOSPHATE DELTA-ISOMERASE"/>
    <property type="match status" value="1"/>
</dbReference>
<reference evidence="3" key="1">
    <citation type="submission" date="2021-01" db="EMBL/GenBank/DDBJ databases">
        <authorList>
            <person name="Corre E."/>
            <person name="Pelletier E."/>
            <person name="Niang G."/>
            <person name="Scheremetjew M."/>
            <person name="Finn R."/>
            <person name="Kale V."/>
            <person name="Holt S."/>
            <person name="Cochrane G."/>
            <person name="Meng A."/>
            <person name="Brown T."/>
            <person name="Cohen L."/>
        </authorList>
    </citation>
    <scope>NUCLEOTIDE SEQUENCE</scope>
    <source>
        <strain evidence="3">RCC1130</strain>
    </source>
</reference>
<organism evidence="3">
    <name type="scientific">Calcidiscus leptoporus</name>
    <dbReference type="NCBI Taxonomy" id="127549"/>
    <lineage>
        <taxon>Eukaryota</taxon>
        <taxon>Haptista</taxon>
        <taxon>Haptophyta</taxon>
        <taxon>Prymnesiophyceae</taxon>
        <taxon>Coccolithales</taxon>
        <taxon>Calcidiscaceae</taxon>
        <taxon>Calcidiscus</taxon>
    </lineage>
</organism>
<dbReference type="SUPFAM" id="SSF55811">
    <property type="entry name" value="Nudix"/>
    <property type="match status" value="1"/>
</dbReference>
<dbReference type="GO" id="GO:0009240">
    <property type="term" value="P:isopentenyl diphosphate biosynthetic process"/>
    <property type="evidence" value="ECO:0007669"/>
    <property type="project" value="TreeGrafter"/>
</dbReference>
<sequence>MFGLHLRLASLFLASPRLVPFSIFTRSLRNGRGPAATLESANAFGQDLSEMFELYEPPHCKIEPLSKPPVPLGVRKPRGEVHADGDWHRSVHVWLRTLDGRLLLQRRSQYKDTHPGMWDVSCAGHISAGDDSLGTARKELEEELGVSVDVSVLRGALLCTLPSCARGATTRHGPFVCNEIQDIYLVQYPAEQLEAGALSLESGEVEAIELLDARKVLQAWERAELSFVPRPPHYVRALREGLGL</sequence>
<dbReference type="AlphaFoldDB" id="A0A7S0IRD5"/>
<dbReference type="PROSITE" id="PS51462">
    <property type="entry name" value="NUDIX"/>
    <property type="match status" value="1"/>
</dbReference>
<dbReference type="InterPro" id="IPR015797">
    <property type="entry name" value="NUDIX_hydrolase-like_dom_sf"/>
</dbReference>
<feature type="signal peptide" evidence="1">
    <location>
        <begin position="1"/>
        <end position="21"/>
    </location>
</feature>
<dbReference type="GO" id="GO:0004452">
    <property type="term" value="F:isopentenyl-diphosphate delta-isomerase activity"/>
    <property type="evidence" value="ECO:0007669"/>
    <property type="project" value="TreeGrafter"/>
</dbReference>
<feature type="domain" description="Nudix hydrolase" evidence="2">
    <location>
        <begin position="86"/>
        <end position="230"/>
    </location>
</feature>
<name>A0A7S0IRD5_9EUKA</name>
<proteinExistence type="predicted"/>
<dbReference type="Pfam" id="PF00293">
    <property type="entry name" value="NUDIX"/>
    <property type="match status" value="1"/>
</dbReference>
<keyword evidence="1" id="KW-0732">Signal</keyword>
<dbReference type="InterPro" id="IPR000086">
    <property type="entry name" value="NUDIX_hydrolase_dom"/>
</dbReference>
<evidence type="ECO:0000256" key="1">
    <source>
        <dbReference type="SAM" id="SignalP"/>
    </source>
</evidence>
<gene>
    <name evidence="3" type="ORF">CLEP1334_LOCUS4868</name>
</gene>
<dbReference type="Gene3D" id="3.90.79.10">
    <property type="entry name" value="Nucleoside Triphosphate Pyrophosphohydrolase"/>
    <property type="match status" value="1"/>
</dbReference>
<evidence type="ECO:0000313" key="3">
    <source>
        <dbReference type="EMBL" id="CAD8529616.1"/>
    </source>
</evidence>
<feature type="chain" id="PRO_5031276445" description="Nudix hydrolase domain-containing protein" evidence="1">
    <location>
        <begin position="22"/>
        <end position="244"/>
    </location>
</feature>
<dbReference type="PANTHER" id="PTHR10885:SF20">
    <property type="entry name" value="NUDIX HYDROLASE DOMAIN-CONTAINING PROTEIN"/>
    <property type="match status" value="1"/>
</dbReference>
<evidence type="ECO:0000259" key="2">
    <source>
        <dbReference type="PROSITE" id="PS51462"/>
    </source>
</evidence>
<dbReference type="CDD" id="cd04692">
    <property type="entry name" value="NUDIX_Hydrolase"/>
    <property type="match status" value="1"/>
</dbReference>
<dbReference type="GO" id="GO:0005737">
    <property type="term" value="C:cytoplasm"/>
    <property type="evidence" value="ECO:0007669"/>
    <property type="project" value="TreeGrafter"/>
</dbReference>
<protein>
    <recommendedName>
        <fullName evidence="2">Nudix hydrolase domain-containing protein</fullName>
    </recommendedName>
</protein>
<dbReference type="EMBL" id="HBER01009789">
    <property type="protein sequence ID" value="CAD8529616.1"/>
    <property type="molecule type" value="Transcribed_RNA"/>
</dbReference>
<accession>A0A7S0IRD5</accession>